<accession>A0A835YUT8</accession>
<dbReference type="Proteomes" id="UP000664859">
    <property type="component" value="Unassembled WGS sequence"/>
</dbReference>
<sequence length="413" mass="43131">MTIVELCDRLRASRKRIPGETETYDTGCAISDGGSTYTDDAGALLHPSRFDTPPPMTRLATPPPLSERAVLLDVPGYAVSSMESDDHVLARLRVAQGTHTDADALDAATLSRVDWTRCDLVVEPLSDWRRCAGGGKRLTSAVTGAVIPSASSPPAAPPPATAAAAVNGTTTPVAAAAAAPTHAYDAAAQLVPAACAAVERCAARDVVLRAQLTEPRVDMTTHSNSSTAWPEMPRLAAEPDPGFAQLALPKWAFQPVFAALRQHFGSGVLAGTLLLETRWYYWVRAQWGAPGVPAACAFGAGGVRVSDQQTVHRALQGDSAIGKAVLTMHLQAPARPARSGSADVTLGLRLHSFECSGVGPKWGRSVRAPWAPQKPSSFFSLNDDVHAAIARGAAGSHALGPLFSAAGQHGVLL</sequence>
<comment type="caution">
    <text evidence="1">The sequence shown here is derived from an EMBL/GenBank/DDBJ whole genome shotgun (WGS) entry which is preliminary data.</text>
</comment>
<organism evidence="1 2">
    <name type="scientific">Tribonema minus</name>
    <dbReference type="NCBI Taxonomy" id="303371"/>
    <lineage>
        <taxon>Eukaryota</taxon>
        <taxon>Sar</taxon>
        <taxon>Stramenopiles</taxon>
        <taxon>Ochrophyta</taxon>
        <taxon>PX clade</taxon>
        <taxon>Xanthophyceae</taxon>
        <taxon>Tribonematales</taxon>
        <taxon>Tribonemataceae</taxon>
        <taxon>Tribonema</taxon>
    </lineage>
</organism>
<dbReference type="EMBL" id="JAFCMP010000390">
    <property type="protein sequence ID" value="KAG5180487.1"/>
    <property type="molecule type" value="Genomic_DNA"/>
</dbReference>
<reference evidence="1" key="1">
    <citation type="submission" date="2021-02" db="EMBL/GenBank/DDBJ databases">
        <title>First Annotated Genome of the Yellow-green Alga Tribonema minus.</title>
        <authorList>
            <person name="Mahan K.M."/>
        </authorList>
    </citation>
    <scope>NUCLEOTIDE SEQUENCE</scope>
    <source>
        <strain evidence="1">UTEX B ZZ1240</strain>
    </source>
</reference>
<dbReference type="AlphaFoldDB" id="A0A835YUT8"/>
<protein>
    <submittedName>
        <fullName evidence="1">Uncharacterized protein</fullName>
    </submittedName>
</protein>
<evidence type="ECO:0000313" key="2">
    <source>
        <dbReference type="Proteomes" id="UP000664859"/>
    </source>
</evidence>
<name>A0A835YUT8_9STRA</name>
<evidence type="ECO:0000313" key="1">
    <source>
        <dbReference type="EMBL" id="KAG5180487.1"/>
    </source>
</evidence>
<keyword evidence="2" id="KW-1185">Reference proteome</keyword>
<proteinExistence type="predicted"/>
<gene>
    <name evidence="1" type="ORF">JKP88DRAFT_279596</name>
</gene>